<keyword evidence="3" id="KW-1185">Reference proteome</keyword>
<dbReference type="GO" id="GO:0010181">
    <property type="term" value="F:FMN binding"/>
    <property type="evidence" value="ECO:0007669"/>
    <property type="project" value="InterPro"/>
</dbReference>
<dbReference type="Proteomes" id="UP000256388">
    <property type="component" value="Unassembled WGS sequence"/>
</dbReference>
<dbReference type="EMBL" id="QUMS01000004">
    <property type="protein sequence ID" value="REG06252.1"/>
    <property type="molecule type" value="Genomic_DNA"/>
</dbReference>
<dbReference type="AlphaFoldDB" id="A0A3E0A682"/>
<organism evidence="2 3">
    <name type="scientific">Pelolinea submarina</name>
    <dbReference type="NCBI Taxonomy" id="913107"/>
    <lineage>
        <taxon>Bacteria</taxon>
        <taxon>Bacillati</taxon>
        <taxon>Chloroflexota</taxon>
        <taxon>Anaerolineae</taxon>
        <taxon>Anaerolineales</taxon>
        <taxon>Anaerolineaceae</taxon>
        <taxon>Pelolinea</taxon>
    </lineage>
</organism>
<dbReference type="Gene3D" id="3.90.1010.20">
    <property type="match status" value="1"/>
</dbReference>
<protein>
    <submittedName>
        <fullName evidence="2">FMN-binding protein</fullName>
    </submittedName>
</protein>
<accession>A0A3E0A682</accession>
<name>A0A3E0A682_9CHLR</name>
<reference evidence="2 3" key="1">
    <citation type="submission" date="2018-08" db="EMBL/GenBank/DDBJ databases">
        <title>Genomic Encyclopedia of Type Strains, Phase IV (KMG-IV): sequencing the most valuable type-strain genomes for metagenomic binning, comparative biology and taxonomic classification.</title>
        <authorList>
            <person name="Goeker M."/>
        </authorList>
    </citation>
    <scope>NUCLEOTIDE SEQUENCE [LARGE SCALE GENOMIC DNA]</scope>
    <source>
        <strain evidence="2 3">DSM 23923</strain>
    </source>
</reference>
<dbReference type="Pfam" id="PF04205">
    <property type="entry name" value="FMN_bind"/>
    <property type="match status" value="1"/>
</dbReference>
<dbReference type="InterPro" id="IPR007329">
    <property type="entry name" value="FMN-bd"/>
</dbReference>
<evidence type="ECO:0000313" key="2">
    <source>
        <dbReference type="EMBL" id="REG06252.1"/>
    </source>
</evidence>
<dbReference type="SMART" id="SM00900">
    <property type="entry name" value="FMN_bind"/>
    <property type="match status" value="1"/>
</dbReference>
<proteinExistence type="predicted"/>
<dbReference type="GO" id="GO:0016020">
    <property type="term" value="C:membrane"/>
    <property type="evidence" value="ECO:0007669"/>
    <property type="project" value="InterPro"/>
</dbReference>
<evidence type="ECO:0000313" key="3">
    <source>
        <dbReference type="Proteomes" id="UP000256388"/>
    </source>
</evidence>
<sequence length="132" mass="14476">MIGWLIALVVVAALAIAGWKGWRYIEREHKEARSLPLDAVDFSKLKDGTYTGEYEGGMYKWRANSVRVTVSGGKVTQIEPLSGIEDQGDGKTQMLYDRVIQAQSLQVDTISGATLTANAYLQAVENALLQAE</sequence>
<comment type="caution">
    <text evidence="2">The sequence shown here is derived from an EMBL/GenBank/DDBJ whole genome shotgun (WGS) entry which is preliminary data.</text>
</comment>
<gene>
    <name evidence="2" type="ORF">DFR64_2684</name>
</gene>
<evidence type="ECO:0000259" key="1">
    <source>
        <dbReference type="SMART" id="SM00900"/>
    </source>
</evidence>
<feature type="domain" description="FMN-binding" evidence="1">
    <location>
        <begin position="59"/>
        <end position="131"/>
    </location>
</feature>